<proteinExistence type="predicted"/>
<dbReference type="Proteomes" id="UP000886998">
    <property type="component" value="Unassembled WGS sequence"/>
</dbReference>
<evidence type="ECO:0000313" key="2">
    <source>
        <dbReference type="Proteomes" id="UP000886998"/>
    </source>
</evidence>
<reference evidence="1" key="1">
    <citation type="submission" date="2020-08" db="EMBL/GenBank/DDBJ databases">
        <title>Multicomponent nature underlies the extraordinary mechanical properties of spider dragline silk.</title>
        <authorList>
            <person name="Kono N."/>
            <person name="Nakamura H."/>
            <person name="Mori M."/>
            <person name="Yoshida Y."/>
            <person name="Ohtoshi R."/>
            <person name="Malay A.D."/>
            <person name="Moran D.A.P."/>
            <person name="Tomita M."/>
            <person name="Numata K."/>
            <person name="Arakawa K."/>
        </authorList>
    </citation>
    <scope>NUCLEOTIDE SEQUENCE</scope>
</reference>
<accession>A0A8X6YI82</accession>
<name>A0A8X6YI82_9ARAC</name>
<evidence type="ECO:0000313" key="1">
    <source>
        <dbReference type="EMBL" id="GFY71203.1"/>
    </source>
</evidence>
<dbReference type="EMBL" id="BMAV01018670">
    <property type="protein sequence ID" value="GFY71203.1"/>
    <property type="molecule type" value="Genomic_DNA"/>
</dbReference>
<gene>
    <name evidence="1" type="ORF">TNIN_126831</name>
</gene>
<comment type="caution">
    <text evidence="1">The sequence shown here is derived from an EMBL/GenBank/DDBJ whole genome shotgun (WGS) entry which is preliminary data.</text>
</comment>
<keyword evidence="2" id="KW-1185">Reference proteome</keyword>
<dbReference type="AlphaFoldDB" id="A0A8X6YI82"/>
<sequence>MEPSARANRGWNKDFWIVNRDVFSVLFFGRSFFCCYSCFHESGLTLITDLVAQLLQLGLGTDTDLIGDNNSEALEMRCLKYRLRALGDNEC</sequence>
<protein>
    <submittedName>
        <fullName evidence="1">Uncharacterized protein</fullName>
    </submittedName>
</protein>
<organism evidence="1 2">
    <name type="scientific">Trichonephila inaurata madagascariensis</name>
    <dbReference type="NCBI Taxonomy" id="2747483"/>
    <lineage>
        <taxon>Eukaryota</taxon>
        <taxon>Metazoa</taxon>
        <taxon>Ecdysozoa</taxon>
        <taxon>Arthropoda</taxon>
        <taxon>Chelicerata</taxon>
        <taxon>Arachnida</taxon>
        <taxon>Araneae</taxon>
        <taxon>Araneomorphae</taxon>
        <taxon>Entelegynae</taxon>
        <taxon>Araneoidea</taxon>
        <taxon>Nephilidae</taxon>
        <taxon>Trichonephila</taxon>
        <taxon>Trichonephila inaurata</taxon>
    </lineage>
</organism>